<dbReference type="AlphaFoldDB" id="A0A2M4C820"/>
<accession>A0A2M4C820</accession>
<sequence length="108" mass="11832">MRWTAYRSHVLYCWPAVRLAVALACIARARLAGGAFWTPLSATVRTGTPEGRCAPSGFAETLAVRRDFRMLWLPSRSVASSAEGRFCAVVHPPFCDRTCGSRKQSGDV</sequence>
<name>A0A2M4C820_9DIPT</name>
<protein>
    <submittedName>
        <fullName evidence="1">Putative secreted protein</fullName>
    </submittedName>
</protein>
<dbReference type="EMBL" id="GGFJ01012332">
    <property type="protein sequence ID" value="MBW61473.1"/>
    <property type="molecule type" value="Transcribed_RNA"/>
</dbReference>
<proteinExistence type="predicted"/>
<organism evidence="1">
    <name type="scientific">Anopheles marajoara</name>
    <dbReference type="NCBI Taxonomy" id="58244"/>
    <lineage>
        <taxon>Eukaryota</taxon>
        <taxon>Metazoa</taxon>
        <taxon>Ecdysozoa</taxon>
        <taxon>Arthropoda</taxon>
        <taxon>Hexapoda</taxon>
        <taxon>Insecta</taxon>
        <taxon>Pterygota</taxon>
        <taxon>Neoptera</taxon>
        <taxon>Endopterygota</taxon>
        <taxon>Diptera</taxon>
        <taxon>Nematocera</taxon>
        <taxon>Culicoidea</taxon>
        <taxon>Culicidae</taxon>
        <taxon>Anophelinae</taxon>
        <taxon>Anopheles</taxon>
    </lineage>
</organism>
<evidence type="ECO:0000313" key="1">
    <source>
        <dbReference type="EMBL" id="MBW61473.1"/>
    </source>
</evidence>
<reference evidence="1" key="1">
    <citation type="submission" date="2018-01" db="EMBL/GenBank/DDBJ databases">
        <title>An insight into the sialome of Amazonian anophelines.</title>
        <authorList>
            <person name="Ribeiro J.M."/>
            <person name="Scarpassa V."/>
            <person name="Calvo E."/>
        </authorList>
    </citation>
    <scope>NUCLEOTIDE SEQUENCE</scope>
    <source>
        <tissue evidence="1">Salivary glands</tissue>
    </source>
</reference>